<sequence>MFGTLLKFCLPLSIAGTGVATALGVSSSTSTENNVFTSSPVTVSHQETQAQVSLQSVGSHVPTLETVPATSANVVSGQEDRQELDTKLQTPPQEELPKTSELETPKAAAEEPEGNCQIIDPATDIFESLEKDSANYYTVSCKNKGNDTFLDNWKGLFLKTLFSNQEVLNTNKKFDLNVTTDMGAEDDSDMSDEFSEDEENLYGVTISSSKFANNELIGRWNYGDVGDESVAIINLTSFLNEEKIYFFDFQ</sequence>
<evidence type="ECO:0000256" key="2">
    <source>
        <dbReference type="SAM" id="SignalP"/>
    </source>
</evidence>
<dbReference type="Proteomes" id="UP000249762">
    <property type="component" value="Unassembled WGS sequence"/>
</dbReference>
<comment type="caution">
    <text evidence="3">The sequence shown here is derived from an EMBL/GenBank/DDBJ whole genome shotgun (WGS) entry which is preliminary data.</text>
</comment>
<evidence type="ECO:0000256" key="1">
    <source>
        <dbReference type="SAM" id="MobiDB-lite"/>
    </source>
</evidence>
<name>A0A328PKE9_9MOLU</name>
<proteinExistence type="predicted"/>
<keyword evidence="2" id="KW-0732">Signal</keyword>
<dbReference type="AlphaFoldDB" id="A0A328PKE9"/>
<protein>
    <submittedName>
        <fullName evidence="3">Uncharacterized protein</fullName>
    </submittedName>
</protein>
<feature type="signal peptide" evidence="2">
    <location>
        <begin position="1"/>
        <end position="22"/>
    </location>
</feature>
<dbReference type="EMBL" id="QKVO01000010">
    <property type="protein sequence ID" value="RAO94944.1"/>
    <property type="molecule type" value="Genomic_DNA"/>
</dbReference>
<dbReference type="OrthoDB" id="9831403at2"/>
<reference evidence="4" key="1">
    <citation type="submission" date="2018-06" db="EMBL/GenBank/DDBJ databases">
        <authorList>
            <person name="Martinez Ocampo F."/>
            <person name="Quiroz Castaneda R.E."/>
            <person name="Rojas Lopez X."/>
        </authorList>
    </citation>
    <scope>NUCLEOTIDE SEQUENCE [LARGE SCALE GENOMIC DNA]</scope>
    <source>
        <strain evidence="4">INIFAP02</strain>
    </source>
</reference>
<feature type="region of interest" description="Disordered" evidence="1">
    <location>
        <begin position="69"/>
        <end position="115"/>
    </location>
</feature>
<gene>
    <name evidence="3" type="ORF">DNK47_02430</name>
</gene>
<evidence type="ECO:0000313" key="3">
    <source>
        <dbReference type="EMBL" id="RAO94944.1"/>
    </source>
</evidence>
<feature type="compositionally biased region" description="Basic and acidic residues" evidence="1">
    <location>
        <begin position="95"/>
        <end position="104"/>
    </location>
</feature>
<accession>A0A328PKE9</accession>
<dbReference type="RefSeq" id="WP_112665621.1">
    <property type="nucleotide sequence ID" value="NZ_QKVO01000010.1"/>
</dbReference>
<keyword evidence="4" id="KW-1185">Reference proteome</keyword>
<evidence type="ECO:0000313" key="4">
    <source>
        <dbReference type="Proteomes" id="UP000249762"/>
    </source>
</evidence>
<feature type="chain" id="PRO_5016456613" evidence="2">
    <location>
        <begin position="23"/>
        <end position="250"/>
    </location>
</feature>
<organism evidence="3 4">
    <name type="scientific">Mycoplasma wenyonii</name>
    <dbReference type="NCBI Taxonomy" id="65123"/>
    <lineage>
        <taxon>Bacteria</taxon>
        <taxon>Bacillati</taxon>
        <taxon>Mycoplasmatota</taxon>
        <taxon>Mollicutes</taxon>
        <taxon>Mycoplasmataceae</taxon>
        <taxon>Mycoplasma</taxon>
    </lineage>
</organism>